<evidence type="ECO:0000256" key="2">
    <source>
        <dbReference type="ARBA" id="ARBA00022692"/>
    </source>
</evidence>
<dbReference type="GO" id="GO:0016020">
    <property type="term" value="C:membrane"/>
    <property type="evidence" value="ECO:0007669"/>
    <property type="project" value="UniProtKB-SubCell"/>
</dbReference>
<protein>
    <submittedName>
        <fullName evidence="6">Uncharacterized protein</fullName>
    </submittedName>
</protein>
<dbReference type="InterPro" id="IPR056552">
    <property type="entry name" value="Ribonucl_Kappa"/>
</dbReference>
<evidence type="ECO:0000313" key="6">
    <source>
        <dbReference type="EMBL" id="OBA23918.1"/>
    </source>
</evidence>
<evidence type="ECO:0000313" key="7">
    <source>
        <dbReference type="Proteomes" id="UP000092555"/>
    </source>
</evidence>
<comment type="subcellular location">
    <subcellularLocation>
        <location evidence="1">Membrane</location>
    </subcellularLocation>
</comment>
<keyword evidence="3 5" id="KW-1133">Transmembrane helix</keyword>
<name>A0A1A0HJA2_9ASCO</name>
<comment type="caution">
    <text evidence="6">The sequence shown here is derived from an EMBL/GenBank/DDBJ whole genome shotgun (WGS) entry which is preliminary data.</text>
</comment>
<dbReference type="Proteomes" id="UP000092555">
    <property type="component" value="Unassembled WGS sequence"/>
</dbReference>
<dbReference type="Pfam" id="PF23489">
    <property type="entry name" value="V-ATPase_su_f"/>
    <property type="match status" value="1"/>
</dbReference>
<accession>A0A1A0HJA2</accession>
<dbReference type="EMBL" id="LXTC01000001">
    <property type="protein sequence ID" value="OBA23918.1"/>
    <property type="molecule type" value="Genomic_DNA"/>
</dbReference>
<sequence length="84" mass="9111">MKPVVSTGKAYFCTILSAFAIVILSVIGYLFKIGHESMMGSINDPEDGEAVAKTVFGAVFVYLALFAFCGSQVCLIQKQNRIQL</sequence>
<gene>
    <name evidence="6" type="ORF">METBIDRAFT_38298</name>
</gene>
<organism evidence="6 7">
    <name type="scientific">Metschnikowia bicuspidata var. bicuspidata NRRL YB-4993</name>
    <dbReference type="NCBI Taxonomy" id="869754"/>
    <lineage>
        <taxon>Eukaryota</taxon>
        <taxon>Fungi</taxon>
        <taxon>Dikarya</taxon>
        <taxon>Ascomycota</taxon>
        <taxon>Saccharomycotina</taxon>
        <taxon>Pichiomycetes</taxon>
        <taxon>Metschnikowiaceae</taxon>
        <taxon>Metschnikowia</taxon>
    </lineage>
</organism>
<dbReference type="GeneID" id="30029962"/>
<feature type="transmembrane region" description="Helical" evidence="5">
    <location>
        <begin position="12"/>
        <end position="31"/>
    </location>
</feature>
<evidence type="ECO:0000256" key="1">
    <source>
        <dbReference type="ARBA" id="ARBA00004370"/>
    </source>
</evidence>
<dbReference type="AlphaFoldDB" id="A0A1A0HJA2"/>
<dbReference type="STRING" id="869754.A0A1A0HJA2"/>
<keyword evidence="4 5" id="KW-0472">Membrane</keyword>
<evidence type="ECO:0000256" key="4">
    <source>
        <dbReference type="ARBA" id="ARBA00023136"/>
    </source>
</evidence>
<dbReference type="OrthoDB" id="67317at2759"/>
<feature type="transmembrane region" description="Helical" evidence="5">
    <location>
        <begin position="51"/>
        <end position="76"/>
    </location>
</feature>
<keyword evidence="2 5" id="KW-0812">Transmembrane</keyword>
<proteinExistence type="predicted"/>
<keyword evidence="7" id="KW-1185">Reference proteome</keyword>
<evidence type="ECO:0000256" key="5">
    <source>
        <dbReference type="SAM" id="Phobius"/>
    </source>
</evidence>
<dbReference type="RefSeq" id="XP_018714399.1">
    <property type="nucleotide sequence ID" value="XM_018856986.1"/>
</dbReference>
<reference evidence="6 7" key="1">
    <citation type="submission" date="2016-05" db="EMBL/GenBank/DDBJ databases">
        <title>Comparative genomics of biotechnologically important yeasts.</title>
        <authorList>
            <consortium name="DOE Joint Genome Institute"/>
            <person name="Riley R."/>
            <person name="Haridas S."/>
            <person name="Wolfe K.H."/>
            <person name="Lopes M.R."/>
            <person name="Hittinger C.T."/>
            <person name="Goker M."/>
            <person name="Salamov A."/>
            <person name="Wisecaver J."/>
            <person name="Long T.M."/>
            <person name="Aerts A.L."/>
            <person name="Barry K."/>
            <person name="Choi C."/>
            <person name="Clum A."/>
            <person name="Coughlan A.Y."/>
            <person name="Deshpande S."/>
            <person name="Douglass A.P."/>
            <person name="Hanson S.J."/>
            <person name="Klenk H.-P."/>
            <person name="LaButti K."/>
            <person name="Lapidus A."/>
            <person name="Lindquist E."/>
            <person name="Lipzen A."/>
            <person name="Meier-kolthoff J.P."/>
            <person name="Ohm R.A."/>
            <person name="Otillar R.P."/>
            <person name="Pangilinan J."/>
            <person name="Peng Y."/>
            <person name="Rokas A."/>
            <person name="Rosa C.A."/>
            <person name="Scheuner C."/>
            <person name="Sibirny A.A."/>
            <person name="Slot J.C."/>
            <person name="Stielow J.B."/>
            <person name="Sun H."/>
            <person name="Kurtzman C.P."/>
            <person name="Blackwell M."/>
            <person name="Grigoriev I.V."/>
            <person name="Jeffries T.W."/>
        </authorList>
    </citation>
    <scope>NUCLEOTIDE SEQUENCE [LARGE SCALE GENOMIC DNA]</scope>
    <source>
        <strain evidence="6 7">NRRL YB-4993</strain>
    </source>
</reference>
<evidence type="ECO:0000256" key="3">
    <source>
        <dbReference type="ARBA" id="ARBA00022989"/>
    </source>
</evidence>